<evidence type="ECO:0000313" key="1">
    <source>
        <dbReference type="EMBL" id="GMT36499.1"/>
    </source>
</evidence>
<comment type="caution">
    <text evidence="1">The sequence shown here is derived from an EMBL/GenBank/DDBJ whole genome shotgun (WGS) entry which is preliminary data.</text>
</comment>
<protein>
    <submittedName>
        <fullName evidence="1">Uncharacterized protein</fullName>
    </submittedName>
</protein>
<feature type="non-terminal residue" evidence="1">
    <location>
        <position position="114"/>
    </location>
</feature>
<organism evidence="1 2">
    <name type="scientific">Pristionchus fissidentatus</name>
    <dbReference type="NCBI Taxonomy" id="1538716"/>
    <lineage>
        <taxon>Eukaryota</taxon>
        <taxon>Metazoa</taxon>
        <taxon>Ecdysozoa</taxon>
        <taxon>Nematoda</taxon>
        <taxon>Chromadorea</taxon>
        <taxon>Rhabditida</taxon>
        <taxon>Rhabditina</taxon>
        <taxon>Diplogasteromorpha</taxon>
        <taxon>Diplogasteroidea</taxon>
        <taxon>Neodiplogasteridae</taxon>
        <taxon>Pristionchus</taxon>
    </lineage>
</organism>
<evidence type="ECO:0000313" key="2">
    <source>
        <dbReference type="Proteomes" id="UP001432322"/>
    </source>
</evidence>
<dbReference type="EMBL" id="BTSY01000007">
    <property type="protein sequence ID" value="GMT36499.1"/>
    <property type="molecule type" value="Genomic_DNA"/>
</dbReference>
<name>A0AAV5WX93_9BILA</name>
<feature type="non-terminal residue" evidence="1">
    <location>
        <position position="1"/>
    </location>
</feature>
<sequence length="114" mass="12377">GNVVESHASLAPIASLNPVSVHLVASIRGETARVANENLRLIGSEGRVVIIHVFIELSDIYDESGTEWTTLTNWEGKSHCVLPIFIRPAMNSLNVLLHVGVVNRTIITIVLLTS</sequence>
<proteinExistence type="predicted"/>
<keyword evidence="2" id="KW-1185">Reference proteome</keyword>
<accession>A0AAV5WX93</accession>
<gene>
    <name evidence="1" type="ORF">PFISCL1PPCAC_27796</name>
</gene>
<dbReference type="Proteomes" id="UP001432322">
    <property type="component" value="Unassembled WGS sequence"/>
</dbReference>
<dbReference type="AlphaFoldDB" id="A0AAV5WX93"/>
<reference evidence="1" key="1">
    <citation type="submission" date="2023-10" db="EMBL/GenBank/DDBJ databases">
        <title>Genome assembly of Pristionchus species.</title>
        <authorList>
            <person name="Yoshida K."/>
            <person name="Sommer R.J."/>
        </authorList>
    </citation>
    <scope>NUCLEOTIDE SEQUENCE</scope>
    <source>
        <strain evidence="1">RS5133</strain>
    </source>
</reference>